<evidence type="ECO:0000256" key="2">
    <source>
        <dbReference type="ARBA" id="ARBA00022723"/>
    </source>
</evidence>
<comment type="caution">
    <text evidence="8">The sequence shown here is derived from an EMBL/GenBank/DDBJ whole genome shotgun (WGS) entry which is preliminary data.</text>
</comment>
<keyword evidence="4" id="KW-0560">Oxidoreductase</keyword>
<dbReference type="EMBL" id="JAOPGA020000879">
    <property type="protein sequence ID" value="KAL0482638.1"/>
    <property type="molecule type" value="Genomic_DNA"/>
</dbReference>
<keyword evidence="3" id="KW-0223">Dioxygenase</keyword>
<dbReference type="InterPro" id="IPR005123">
    <property type="entry name" value="Oxoglu/Fe-dep_dioxygenase_dom"/>
</dbReference>
<keyword evidence="2" id="KW-0479">Metal-binding</keyword>
<name>A0AAW2Z069_9EUKA</name>
<keyword evidence="9" id="KW-1185">Reference proteome</keyword>
<evidence type="ECO:0000313" key="8">
    <source>
        <dbReference type="EMBL" id="KAL0482638.1"/>
    </source>
</evidence>
<dbReference type="Proteomes" id="UP001431209">
    <property type="component" value="Unassembled WGS sequence"/>
</dbReference>
<dbReference type="GO" id="GO:0005506">
    <property type="term" value="F:iron ion binding"/>
    <property type="evidence" value="ECO:0007669"/>
    <property type="project" value="InterPro"/>
</dbReference>
<dbReference type="GO" id="GO:0031418">
    <property type="term" value="F:L-ascorbic acid binding"/>
    <property type="evidence" value="ECO:0007669"/>
    <property type="project" value="InterPro"/>
</dbReference>
<evidence type="ECO:0000256" key="5">
    <source>
        <dbReference type="ARBA" id="ARBA00023004"/>
    </source>
</evidence>
<dbReference type="GO" id="GO:0004656">
    <property type="term" value="F:procollagen-proline 4-dioxygenase activity"/>
    <property type="evidence" value="ECO:0007669"/>
    <property type="project" value="TreeGrafter"/>
</dbReference>
<gene>
    <name evidence="8" type="ORF">AKO1_014337</name>
</gene>
<dbReference type="Gene3D" id="2.60.120.620">
    <property type="entry name" value="q2cbj1_9rhob like domain"/>
    <property type="match status" value="1"/>
</dbReference>
<dbReference type="GO" id="GO:0005783">
    <property type="term" value="C:endoplasmic reticulum"/>
    <property type="evidence" value="ECO:0007669"/>
    <property type="project" value="TreeGrafter"/>
</dbReference>
<dbReference type="SMART" id="SM00702">
    <property type="entry name" value="P4Hc"/>
    <property type="match status" value="1"/>
</dbReference>
<evidence type="ECO:0000256" key="6">
    <source>
        <dbReference type="SAM" id="Phobius"/>
    </source>
</evidence>
<keyword evidence="6" id="KW-1133">Transmembrane helix</keyword>
<keyword evidence="5" id="KW-0408">Iron</keyword>
<evidence type="ECO:0000256" key="3">
    <source>
        <dbReference type="ARBA" id="ARBA00022964"/>
    </source>
</evidence>
<dbReference type="PROSITE" id="PS51471">
    <property type="entry name" value="FE2OG_OXY"/>
    <property type="match status" value="1"/>
</dbReference>
<evidence type="ECO:0000256" key="1">
    <source>
        <dbReference type="ARBA" id="ARBA00001961"/>
    </source>
</evidence>
<evidence type="ECO:0000313" key="9">
    <source>
        <dbReference type="Proteomes" id="UP001431209"/>
    </source>
</evidence>
<dbReference type="PANTHER" id="PTHR10869:SF246">
    <property type="entry name" value="TRANSMEMBRANE PROLYL 4-HYDROXYLASE"/>
    <property type="match status" value="1"/>
</dbReference>
<keyword evidence="6" id="KW-0812">Transmembrane</keyword>
<proteinExistence type="predicted"/>
<feature type="domain" description="Fe2OG dioxygenase" evidence="7">
    <location>
        <begin position="158"/>
        <end position="269"/>
    </location>
</feature>
<evidence type="ECO:0000259" key="7">
    <source>
        <dbReference type="PROSITE" id="PS51471"/>
    </source>
</evidence>
<dbReference type="InterPro" id="IPR045054">
    <property type="entry name" value="P4HA-like"/>
</dbReference>
<dbReference type="InterPro" id="IPR006620">
    <property type="entry name" value="Pro_4_hyd_alph"/>
</dbReference>
<dbReference type="Pfam" id="PF13640">
    <property type="entry name" value="2OG-FeII_Oxy_3"/>
    <property type="match status" value="1"/>
</dbReference>
<protein>
    <submittedName>
        <fullName evidence="8">Prolyl 4-hydroxylase</fullName>
    </submittedName>
</protein>
<accession>A0AAW2Z069</accession>
<evidence type="ECO:0000256" key="4">
    <source>
        <dbReference type="ARBA" id="ARBA00023002"/>
    </source>
</evidence>
<dbReference type="InterPro" id="IPR044862">
    <property type="entry name" value="Pro_4_hyd_alph_FE2OG_OXY"/>
</dbReference>
<keyword evidence="6" id="KW-0472">Membrane</keyword>
<dbReference type="AlphaFoldDB" id="A0AAW2Z069"/>
<dbReference type="PANTHER" id="PTHR10869">
    <property type="entry name" value="PROLYL 4-HYDROXYLASE ALPHA SUBUNIT"/>
    <property type="match status" value="1"/>
</dbReference>
<comment type="cofactor">
    <cofactor evidence="1">
        <name>L-ascorbate</name>
        <dbReference type="ChEBI" id="CHEBI:38290"/>
    </cofactor>
</comment>
<organism evidence="8 9">
    <name type="scientific">Acrasis kona</name>
    <dbReference type="NCBI Taxonomy" id="1008807"/>
    <lineage>
        <taxon>Eukaryota</taxon>
        <taxon>Discoba</taxon>
        <taxon>Heterolobosea</taxon>
        <taxon>Tetramitia</taxon>
        <taxon>Eutetramitia</taxon>
        <taxon>Acrasidae</taxon>
        <taxon>Acrasis</taxon>
    </lineage>
</organism>
<sequence>MLPLSAGIKDHPPSLMASLGRSLRKTKNRVIVLGVCSLLIILYIVFFRSPDAATAVSANVVGAVGGSIKSEGEMYDPYRNMKVLSWSPRLFYYSKFLSHKECDEVINMGKDKLERSKVVGAKSDEVIQDRSSSGYWVPYSQSKFIDDRISAVTHIEPSFMEQLHLLHYDPTQEYKPHFDWFPRNLNEHQEQQLKDHGQRYATFIIFLDDVEEGGETWFPKPDIKVKPVKGDGILFYDLLPSGEEDNEALHGGLPVIKGEKWIVTKWIRQKRWSS</sequence>
<feature type="transmembrane region" description="Helical" evidence="6">
    <location>
        <begin position="30"/>
        <end position="47"/>
    </location>
</feature>
<reference evidence="8 9" key="1">
    <citation type="submission" date="2024-03" db="EMBL/GenBank/DDBJ databases">
        <title>The Acrasis kona genome and developmental transcriptomes reveal deep origins of eukaryotic multicellular pathways.</title>
        <authorList>
            <person name="Sheikh S."/>
            <person name="Fu C.-J."/>
            <person name="Brown M.W."/>
            <person name="Baldauf S.L."/>
        </authorList>
    </citation>
    <scope>NUCLEOTIDE SEQUENCE [LARGE SCALE GENOMIC DNA]</scope>
    <source>
        <strain evidence="8 9">ATCC MYA-3509</strain>
    </source>
</reference>